<name>A0A9P6C012_9AGAR</name>
<organism evidence="3 4">
    <name type="scientific">Macrolepiota fuliginosa MF-IS2</name>
    <dbReference type="NCBI Taxonomy" id="1400762"/>
    <lineage>
        <taxon>Eukaryota</taxon>
        <taxon>Fungi</taxon>
        <taxon>Dikarya</taxon>
        <taxon>Basidiomycota</taxon>
        <taxon>Agaricomycotina</taxon>
        <taxon>Agaricomycetes</taxon>
        <taxon>Agaricomycetidae</taxon>
        <taxon>Agaricales</taxon>
        <taxon>Agaricineae</taxon>
        <taxon>Agaricaceae</taxon>
        <taxon>Macrolepiota</taxon>
    </lineage>
</organism>
<gene>
    <name evidence="3" type="ORF">P691DRAFT_807871</name>
</gene>
<keyword evidence="2" id="KW-0472">Membrane</keyword>
<evidence type="ECO:0000313" key="3">
    <source>
        <dbReference type="EMBL" id="KAF9444115.1"/>
    </source>
</evidence>
<protein>
    <submittedName>
        <fullName evidence="3">Uncharacterized protein</fullName>
    </submittedName>
</protein>
<feature type="region of interest" description="Disordered" evidence="1">
    <location>
        <begin position="1"/>
        <end position="33"/>
    </location>
</feature>
<proteinExistence type="predicted"/>
<reference evidence="3" key="1">
    <citation type="submission" date="2020-11" db="EMBL/GenBank/DDBJ databases">
        <authorList>
            <consortium name="DOE Joint Genome Institute"/>
            <person name="Ahrendt S."/>
            <person name="Riley R."/>
            <person name="Andreopoulos W."/>
            <person name="Labutti K."/>
            <person name="Pangilinan J."/>
            <person name="Ruiz-Duenas F.J."/>
            <person name="Barrasa J.M."/>
            <person name="Sanchez-Garcia M."/>
            <person name="Camarero S."/>
            <person name="Miyauchi S."/>
            <person name="Serrano A."/>
            <person name="Linde D."/>
            <person name="Babiker R."/>
            <person name="Drula E."/>
            <person name="Ayuso-Fernandez I."/>
            <person name="Pacheco R."/>
            <person name="Padilla G."/>
            <person name="Ferreira P."/>
            <person name="Barriuso J."/>
            <person name="Kellner H."/>
            <person name="Castanera R."/>
            <person name="Alfaro M."/>
            <person name="Ramirez L."/>
            <person name="Pisabarro A.G."/>
            <person name="Kuo A."/>
            <person name="Tritt A."/>
            <person name="Lipzen A."/>
            <person name="He G."/>
            <person name="Yan M."/>
            <person name="Ng V."/>
            <person name="Cullen D."/>
            <person name="Martin F."/>
            <person name="Rosso M.-N."/>
            <person name="Henrissat B."/>
            <person name="Hibbett D."/>
            <person name="Martinez A.T."/>
            <person name="Grigoriev I.V."/>
        </authorList>
    </citation>
    <scope>NUCLEOTIDE SEQUENCE</scope>
    <source>
        <strain evidence="3">MF-IS2</strain>
    </source>
</reference>
<sequence>MKPQGHHITKVSDKDTTGASVSVNGLVPPEESTTAPWIDPVQAFFEGFSDFVYDHKETPARQFNRLSREKGWSHKSLAHQKALRSLNTALMRRFDPSYEDHTLTEVSNTEKCAISDGLSPERQIDVEAGRPFELPVAARAIRTLAFGIAFSYLFFVGYIVMCDYYGVQWINPMYKPHAPPRL</sequence>
<keyword evidence="4" id="KW-1185">Reference proteome</keyword>
<evidence type="ECO:0000256" key="2">
    <source>
        <dbReference type="SAM" id="Phobius"/>
    </source>
</evidence>
<dbReference type="EMBL" id="MU151403">
    <property type="protein sequence ID" value="KAF9444115.1"/>
    <property type="molecule type" value="Genomic_DNA"/>
</dbReference>
<evidence type="ECO:0000256" key="1">
    <source>
        <dbReference type="SAM" id="MobiDB-lite"/>
    </source>
</evidence>
<keyword evidence="2" id="KW-1133">Transmembrane helix</keyword>
<accession>A0A9P6C012</accession>
<evidence type="ECO:0000313" key="4">
    <source>
        <dbReference type="Proteomes" id="UP000807342"/>
    </source>
</evidence>
<dbReference type="AlphaFoldDB" id="A0A9P6C012"/>
<comment type="caution">
    <text evidence="3">The sequence shown here is derived from an EMBL/GenBank/DDBJ whole genome shotgun (WGS) entry which is preliminary data.</text>
</comment>
<keyword evidence="2" id="KW-0812">Transmembrane</keyword>
<feature type="transmembrane region" description="Helical" evidence="2">
    <location>
        <begin position="144"/>
        <end position="167"/>
    </location>
</feature>
<dbReference type="Proteomes" id="UP000807342">
    <property type="component" value="Unassembled WGS sequence"/>
</dbReference>